<evidence type="ECO:0000256" key="2">
    <source>
        <dbReference type="ARBA" id="ARBA00023125"/>
    </source>
</evidence>
<keyword evidence="6" id="KW-1185">Reference proteome</keyword>
<keyword evidence="3" id="KW-0804">Transcription</keyword>
<keyword evidence="1" id="KW-0805">Transcription regulation</keyword>
<evidence type="ECO:0000313" key="5">
    <source>
        <dbReference type="EMBL" id="ESR24882.1"/>
    </source>
</evidence>
<dbReference type="Gene3D" id="1.20.120.530">
    <property type="entry name" value="GntR ligand-binding domain-like"/>
    <property type="match status" value="1"/>
</dbReference>
<dbReference type="InterPro" id="IPR036388">
    <property type="entry name" value="WH-like_DNA-bd_sf"/>
</dbReference>
<evidence type="ECO:0000256" key="3">
    <source>
        <dbReference type="ARBA" id="ARBA00023163"/>
    </source>
</evidence>
<dbReference type="eggNOG" id="COG1802">
    <property type="taxonomic scope" value="Bacteria"/>
</dbReference>
<dbReference type="PATRIC" id="fig|631454.5.peg.2174"/>
<feature type="domain" description="HTH gntR-type" evidence="4">
    <location>
        <begin position="1"/>
        <end position="62"/>
    </location>
</feature>
<dbReference type="SMART" id="SM00895">
    <property type="entry name" value="FCD"/>
    <property type="match status" value="1"/>
</dbReference>
<evidence type="ECO:0000259" key="4">
    <source>
        <dbReference type="PROSITE" id="PS50949"/>
    </source>
</evidence>
<keyword evidence="2" id="KW-0238">DNA-binding</keyword>
<dbReference type="InterPro" id="IPR011711">
    <property type="entry name" value="GntR_C"/>
</dbReference>
<dbReference type="SUPFAM" id="SSF46785">
    <property type="entry name" value="Winged helix' DNA-binding domain"/>
    <property type="match status" value="1"/>
</dbReference>
<reference evidence="5 6" key="1">
    <citation type="journal article" date="2014" name="Genome Announc.">
        <title>Draft Genome Sequence of Lutibaculum baratangense Strain AMV1T, Isolated from a Mud Volcano in Andamans, India.</title>
        <authorList>
            <person name="Singh A."/>
            <person name="Sreenivas A."/>
            <person name="Sathyanarayana Reddy G."/>
            <person name="Pinnaka A.K."/>
            <person name="Shivaji S."/>
        </authorList>
    </citation>
    <scope>NUCLEOTIDE SEQUENCE [LARGE SCALE GENOMIC DNA]</scope>
    <source>
        <strain evidence="5 6">AMV1</strain>
    </source>
</reference>
<dbReference type="InterPro" id="IPR000524">
    <property type="entry name" value="Tscrpt_reg_HTH_GntR"/>
</dbReference>
<dbReference type="PANTHER" id="PTHR43537">
    <property type="entry name" value="TRANSCRIPTIONAL REGULATOR, GNTR FAMILY"/>
    <property type="match status" value="1"/>
</dbReference>
<dbReference type="PROSITE" id="PS50949">
    <property type="entry name" value="HTH_GNTR"/>
    <property type="match status" value="1"/>
</dbReference>
<dbReference type="SUPFAM" id="SSF48008">
    <property type="entry name" value="GntR ligand-binding domain-like"/>
    <property type="match status" value="1"/>
</dbReference>
<dbReference type="EMBL" id="AWXZ01000029">
    <property type="protein sequence ID" value="ESR24882.1"/>
    <property type="molecule type" value="Genomic_DNA"/>
</dbReference>
<dbReference type="RefSeq" id="WP_023432335.1">
    <property type="nucleotide sequence ID" value="NZ_AWXZ01000029.1"/>
</dbReference>
<dbReference type="Pfam" id="PF07729">
    <property type="entry name" value="FCD"/>
    <property type="match status" value="1"/>
</dbReference>
<gene>
    <name evidence="5" type="ORF">N177_2205</name>
</gene>
<proteinExistence type="predicted"/>
<comment type="caution">
    <text evidence="5">The sequence shown here is derived from an EMBL/GenBank/DDBJ whole genome shotgun (WGS) entry which is preliminary data.</text>
</comment>
<evidence type="ECO:0000313" key="6">
    <source>
        <dbReference type="Proteomes" id="UP000017819"/>
    </source>
</evidence>
<evidence type="ECO:0000256" key="1">
    <source>
        <dbReference type="ARBA" id="ARBA00023015"/>
    </source>
</evidence>
<protein>
    <submittedName>
        <fullName evidence="5">Regulatory protein GntR, HTH:GntR, C-terminal</fullName>
    </submittedName>
</protein>
<dbReference type="Gene3D" id="1.10.10.10">
    <property type="entry name" value="Winged helix-like DNA-binding domain superfamily/Winged helix DNA-binding domain"/>
    <property type="match status" value="1"/>
</dbReference>
<dbReference type="GO" id="GO:0003700">
    <property type="term" value="F:DNA-binding transcription factor activity"/>
    <property type="evidence" value="ECO:0007669"/>
    <property type="project" value="InterPro"/>
</dbReference>
<dbReference type="Proteomes" id="UP000017819">
    <property type="component" value="Unassembled WGS sequence"/>
</dbReference>
<dbReference type="GO" id="GO:0003677">
    <property type="term" value="F:DNA binding"/>
    <property type="evidence" value="ECO:0007669"/>
    <property type="project" value="UniProtKB-KW"/>
</dbReference>
<organism evidence="5 6">
    <name type="scientific">Lutibaculum baratangense AMV1</name>
    <dbReference type="NCBI Taxonomy" id="631454"/>
    <lineage>
        <taxon>Bacteria</taxon>
        <taxon>Pseudomonadati</taxon>
        <taxon>Pseudomonadota</taxon>
        <taxon>Alphaproteobacteria</taxon>
        <taxon>Hyphomicrobiales</taxon>
        <taxon>Tepidamorphaceae</taxon>
        <taxon>Lutibaculum</taxon>
    </lineage>
</organism>
<dbReference type="PANTHER" id="PTHR43537:SF49">
    <property type="entry name" value="TRANSCRIPTIONAL REGULATORY PROTEIN"/>
    <property type="match status" value="1"/>
</dbReference>
<dbReference type="SMART" id="SM00345">
    <property type="entry name" value="HTH_GNTR"/>
    <property type="match status" value="1"/>
</dbReference>
<dbReference type="InterPro" id="IPR036390">
    <property type="entry name" value="WH_DNA-bd_sf"/>
</dbReference>
<sequence>MHEALQADILMGRLRPRERLVEDDLILRFEATRHAVRRGLDELESEGLVVRQPNRGVRVRDYSRKEVEDLYEIRTALESLAASRILVPADADYVARLKDIAARHEAASRERRFMELSRLNNAFHETLYSGCGNPELSAAIRHYSVMTQPIRTRGFPDQGLRETAIREHWQMIEAIEKGRLDDLVTLCRDHITWPKDFYLRTNGPADALAAE</sequence>
<dbReference type="Pfam" id="PF00392">
    <property type="entry name" value="GntR"/>
    <property type="match status" value="1"/>
</dbReference>
<dbReference type="STRING" id="631454.N177_2205"/>
<accession>V4QYT3</accession>
<dbReference type="AlphaFoldDB" id="V4QYT3"/>
<name>V4QYT3_9HYPH</name>
<dbReference type="InterPro" id="IPR008920">
    <property type="entry name" value="TF_FadR/GntR_C"/>
</dbReference>